<evidence type="ECO:0000256" key="1">
    <source>
        <dbReference type="ARBA" id="ARBA00004651"/>
    </source>
</evidence>
<dbReference type="CDD" id="cd06853">
    <property type="entry name" value="GT_WecA_like"/>
    <property type="match status" value="1"/>
</dbReference>
<feature type="transmembrane region" description="Helical" evidence="7">
    <location>
        <begin position="15"/>
        <end position="35"/>
    </location>
</feature>
<name>A0A1J5T6H8_9ZZZZ</name>
<evidence type="ECO:0000313" key="8">
    <source>
        <dbReference type="EMBL" id="OIR09420.1"/>
    </source>
</evidence>
<feature type="transmembrane region" description="Helical" evidence="7">
    <location>
        <begin position="190"/>
        <end position="208"/>
    </location>
</feature>
<dbReference type="PANTHER" id="PTHR22926">
    <property type="entry name" value="PHOSPHO-N-ACETYLMURAMOYL-PENTAPEPTIDE-TRANSFERASE"/>
    <property type="match status" value="1"/>
</dbReference>
<evidence type="ECO:0000256" key="4">
    <source>
        <dbReference type="ARBA" id="ARBA00022692"/>
    </source>
</evidence>
<accession>A0A1J5T6H8</accession>
<dbReference type="GO" id="GO:0036380">
    <property type="term" value="F:UDP-N-acetylglucosamine-undecaprenyl-phosphate N-acetylglucosaminephosphotransferase activity"/>
    <property type="evidence" value="ECO:0007669"/>
    <property type="project" value="UniProtKB-EC"/>
</dbReference>
<dbReference type="PANTHER" id="PTHR22926:SF3">
    <property type="entry name" value="UNDECAPRENYL-PHOSPHATE ALPHA-N-ACETYLGLUCOSAMINYL 1-PHOSPHATE TRANSFERASE"/>
    <property type="match status" value="1"/>
</dbReference>
<feature type="transmembrane region" description="Helical" evidence="7">
    <location>
        <begin position="265"/>
        <end position="282"/>
    </location>
</feature>
<organism evidence="8">
    <name type="scientific">mine drainage metagenome</name>
    <dbReference type="NCBI Taxonomy" id="410659"/>
    <lineage>
        <taxon>unclassified sequences</taxon>
        <taxon>metagenomes</taxon>
        <taxon>ecological metagenomes</taxon>
    </lineage>
</organism>
<comment type="caution">
    <text evidence="8">The sequence shown here is derived from an EMBL/GenBank/DDBJ whole genome shotgun (WGS) entry which is preliminary data.</text>
</comment>
<dbReference type="GO" id="GO:0071555">
    <property type="term" value="P:cell wall organization"/>
    <property type="evidence" value="ECO:0007669"/>
    <property type="project" value="TreeGrafter"/>
</dbReference>
<keyword evidence="4 7" id="KW-0812">Transmembrane</keyword>
<feature type="transmembrane region" description="Helical" evidence="7">
    <location>
        <begin position="157"/>
        <end position="178"/>
    </location>
</feature>
<evidence type="ECO:0000256" key="5">
    <source>
        <dbReference type="ARBA" id="ARBA00022989"/>
    </source>
</evidence>
<keyword evidence="3 8" id="KW-0808">Transferase</keyword>
<keyword evidence="6 7" id="KW-0472">Membrane</keyword>
<feature type="transmembrane region" description="Helical" evidence="7">
    <location>
        <begin position="77"/>
        <end position="95"/>
    </location>
</feature>
<dbReference type="GO" id="GO:0009103">
    <property type="term" value="P:lipopolysaccharide biosynthetic process"/>
    <property type="evidence" value="ECO:0007669"/>
    <property type="project" value="TreeGrafter"/>
</dbReference>
<dbReference type="Pfam" id="PF00953">
    <property type="entry name" value="Glycos_transf_4"/>
    <property type="match status" value="1"/>
</dbReference>
<dbReference type="EC" id="2.7.8.33" evidence="8"/>
<reference evidence="8" key="1">
    <citation type="submission" date="2016-10" db="EMBL/GenBank/DDBJ databases">
        <title>Sequence of Gallionella enrichment culture.</title>
        <authorList>
            <person name="Poehlein A."/>
            <person name="Muehling M."/>
            <person name="Daniel R."/>
        </authorList>
    </citation>
    <scope>NUCLEOTIDE SEQUENCE</scope>
</reference>
<sequence length="304" mass="33182">MFLAVALTLYFEGYLVGNIKILIECSALLVVLGMMDDRFNLPVRLRLLAQVFLSLLVIVDAGGTITHLGGIFGSGDIQLGLLAVPFSVIALVGGINAMNMIDGADGMAGKMALITTIGTGFIFYISGEFEILPLTWALIGALVGFLVFNSRLFVRRAWVFMGDAGSMWLGLVLGWFMVHVTVGKAGAEPAIVLWLFGVPLIDTLCVIIRRLMRKVSPFSPDRTHIHHVFEHSGLSVRTTVLLLTLIQIILVGIGLVFYLSHVPAALIFGSFVTLMLLYYYLIQRFHGAIPQPSNPSTMGIETQR</sequence>
<dbReference type="EMBL" id="MLJW01000026">
    <property type="protein sequence ID" value="OIR09420.1"/>
    <property type="molecule type" value="Genomic_DNA"/>
</dbReference>
<feature type="transmembrane region" description="Helical" evidence="7">
    <location>
        <begin position="131"/>
        <end position="150"/>
    </location>
</feature>
<evidence type="ECO:0000256" key="2">
    <source>
        <dbReference type="ARBA" id="ARBA00022475"/>
    </source>
</evidence>
<gene>
    <name evidence="8" type="primary">wecA_1</name>
    <name evidence="8" type="ORF">GALL_82570</name>
</gene>
<dbReference type="GO" id="GO:0044038">
    <property type="term" value="P:cell wall macromolecule biosynthetic process"/>
    <property type="evidence" value="ECO:0007669"/>
    <property type="project" value="TreeGrafter"/>
</dbReference>
<comment type="subcellular location">
    <subcellularLocation>
        <location evidence="1">Cell membrane</location>
        <topology evidence="1">Multi-pass membrane protein</topology>
    </subcellularLocation>
</comment>
<dbReference type="InterPro" id="IPR000715">
    <property type="entry name" value="Glycosyl_transferase_4"/>
</dbReference>
<evidence type="ECO:0000256" key="7">
    <source>
        <dbReference type="SAM" id="Phobius"/>
    </source>
</evidence>
<keyword evidence="2" id="KW-1003">Cell membrane</keyword>
<evidence type="ECO:0000256" key="3">
    <source>
        <dbReference type="ARBA" id="ARBA00022679"/>
    </source>
</evidence>
<proteinExistence type="predicted"/>
<dbReference type="AlphaFoldDB" id="A0A1J5T6H8"/>
<feature type="transmembrane region" description="Helical" evidence="7">
    <location>
        <begin position="240"/>
        <end position="259"/>
    </location>
</feature>
<protein>
    <submittedName>
        <fullName evidence="8">Undecaprenyl-phosphate alpha-N-acetylglucosaminyl 1-phosphate transferase</fullName>
        <ecNumber evidence="8">2.7.8.33</ecNumber>
    </submittedName>
</protein>
<keyword evidence="5 7" id="KW-1133">Transmembrane helix</keyword>
<feature type="transmembrane region" description="Helical" evidence="7">
    <location>
        <begin position="47"/>
        <end position="71"/>
    </location>
</feature>
<evidence type="ECO:0000256" key="6">
    <source>
        <dbReference type="ARBA" id="ARBA00023136"/>
    </source>
</evidence>
<dbReference type="GO" id="GO:0005886">
    <property type="term" value="C:plasma membrane"/>
    <property type="evidence" value="ECO:0007669"/>
    <property type="project" value="UniProtKB-SubCell"/>
</dbReference>